<evidence type="ECO:0000313" key="1">
    <source>
        <dbReference type="EMBL" id="KAJ1365180.1"/>
    </source>
</evidence>
<evidence type="ECO:0000313" key="2">
    <source>
        <dbReference type="Proteomes" id="UP001196413"/>
    </source>
</evidence>
<gene>
    <name evidence="1" type="ORF">KIN20_025414</name>
</gene>
<name>A0AAD5MV76_PARTN</name>
<sequence>MSTVQRLDSCYDDGLSINFGWTSQAQLAFEVDSNGVKLSKEPESCSPGHKSLSLWTADVPEGGICIVSQFASVKQQIAIKISLSGLNTEEDYRPQAVRLS</sequence>
<dbReference type="Proteomes" id="UP001196413">
    <property type="component" value="Unassembled WGS sequence"/>
</dbReference>
<dbReference type="EMBL" id="JAHQIW010005189">
    <property type="protein sequence ID" value="KAJ1365180.1"/>
    <property type="molecule type" value="Genomic_DNA"/>
</dbReference>
<keyword evidence="2" id="KW-1185">Reference proteome</keyword>
<proteinExistence type="predicted"/>
<dbReference type="AlphaFoldDB" id="A0AAD5MV76"/>
<organism evidence="1 2">
    <name type="scientific">Parelaphostrongylus tenuis</name>
    <name type="common">Meningeal worm</name>
    <dbReference type="NCBI Taxonomy" id="148309"/>
    <lineage>
        <taxon>Eukaryota</taxon>
        <taxon>Metazoa</taxon>
        <taxon>Ecdysozoa</taxon>
        <taxon>Nematoda</taxon>
        <taxon>Chromadorea</taxon>
        <taxon>Rhabditida</taxon>
        <taxon>Rhabditina</taxon>
        <taxon>Rhabditomorpha</taxon>
        <taxon>Strongyloidea</taxon>
        <taxon>Metastrongylidae</taxon>
        <taxon>Parelaphostrongylus</taxon>
    </lineage>
</organism>
<reference evidence="1" key="1">
    <citation type="submission" date="2021-06" db="EMBL/GenBank/DDBJ databases">
        <title>Parelaphostrongylus tenuis whole genome reference sequence.</title>
        <authorList>
            <person name="Garwood T.J."/>
            <person name="Larsen P.A."/>
            <person name="Fountain-Jones N.M."/>
            <person name="Garbe J.R."/>
            <person name="Macchietto M.G."/>
            <person name="Kania S.A."/>
            <person name="Gerhold R.W."/>
            <person name="Richards J.E."/>
            <person name="Wolf T.M."/>
        </authorList>
    </citation>
    <scope>NUCLEOTIDE SEQUENCE</scope>
    <source>
        <strain evidence="1">MNPRO001-30</strain>
        <tissue evidence="1">Meninges</tissue>
    </source>
</reference>
<comment type="caution">
    <text evidence="1">The sequence shown here is derived from an EMBL/GenBank/DDBJ whole genome shotgun (WGS) entry which is preliminary data.</text>
</comment>
<protein>
    <submittedName>
        <fullName evidence="1">Uncharacterized protein</fullName>
    </submittedName>
</protein>
<accession>A0AAD5MV76</accession>